<organism evidence="2 3">
    <name type="scientific">candidate division TA06 bacterium</name>
    <dbReference type="NCBI Taxonomy" id="2250710"/>
    <lineage>
        <taxon>Bacteria</taxon>
        <taxon>Bacteria division TA06</taxon>
    </lineage>
</organism>
<evidence type="ECO:0000256" key="1">
    <source>
        <dbReference type="SAM" id="MobiDB-lite"/>
    </source>
</evidence>
<sequence>MRKIKANKSNNVRKVNKANDWEGLNIRFVKSVFDKSRRELKKLTKEELLEEFVQKDYINMYIYLNTKIDLHFGYTQFKNEALKLSKNSIIEYIVRIDDIIEEEDDNDDNDWDNDEEEDDEDENGSKKSDEEIFFSMLKGFFIPKEEIDKIKSKKIKFREFKKLINRYILSMHPDRGASSDVEKKIKNEIILEYNENRNFIMDFAKEYLK</sequence>
<evidence type="ECO:0000313" key="3">
    <source>
        <dbReference type="Proteomes" id="UP000271125"/>
    </source>
</evidence>
<gene>
    <name evidence="2" type="ORF">DRP43_04695</name>
</gene>
<protein>
    <submittedName>
        <fullName evidence="2">Uncharacterized protein</fullName>
    </submittedName>
</protein>
<dbReference type="EMBL" id="QNBD01000211">
    <property type="protein sequence ID" value="RKX69186.1"/>
    <property type="molecule type" value="Genomic_DNA"/>
</dbReference>
<dbReference type="AlphaFoldDB" id="A0A660SGB5"/>
<feature type="region of interest" description="Disordered" evidence="1">
    <location>
        <begin position="104"/>
        <end position="127"/>
    </location>
</feature>
<comment type="caution">
    <text evidence="2">The sequence shown here is derived from an EMBL/GenBank/DDBJ whole genome shotgun (WGS) entry which is preliminary data.</text>
</comment>
<accession>A0A660SGB5</accession>
<name>A0A660SGB5_UNCT6</name>
<feature type="compositionally biased region" description="Acidic residues" evidence="1">
    <location>
        <begin position="104"/>
        <end position="122"/>
    </location>
</feature>
<evidence type="ECO:0000313" key="2">
    <source>
        <dbReference type="EMBL" id="RKX69186.1"/>
    </source>
</evidence>
<proteinExistence type="predicted"/>
<reference evidence="2 3" key="1">
    <citation type="submission" date="2018-06" db="EMBL/GenBank/DDBJ databases">
        <title>Extensive metabolic versatility and redundancy in microbially diverse, dynamic hydrothermal sediments.</title>
        <authorList>
            <person name="Dombrowski N."/>
            <person name="Teske A."/>
            <person name="Baker B.J."/>
        </authorList>
    </citation>
    <scope>NUCLEOTIDE SEQUENCE [LARGE SCALE GENOMIC DNA]</scope>
    <source>
        <strain evidence="2">B10_G13</strain>
    </source>
</reference>
<dbReference type="Proteomes" id="UP000271125">
    <property type="component" value="Unassembled WGS sequence"/>
</dbReference>